<keyword evidence="3" id="KW-1185">Reference proteome</keyword>
<feature type="compositionally biased region" description="Basic and acidic residues" evidence="1">
    <location>
        <begin position="1818"/>
        <end position="1841"/>
    </location>
</feature>
<dbReference type="RefSeq" id="XP_001708618.1">
    <property type="nucleotide sequence ID" value="XM_001708566.1"/>
</dbReference>
<dbReference type="EMBL" id="AACB03000004">
    <property type="protein sequence ID" value="KAE8302447.1"/>
    <property type="molecule type" value="Genomic_DNA"/>
</dbReference>
<feature type="region of interest" description="Disordered" evidence="1">
    <location>
        <begin position="755"/>
        <end position="778"/>
    </location>
</feature>
<dbReference type="OMA" id="WTGCELA"/>
<organism evidence="2 3">
    <name type="scientific">Giardia intestinalis (strain ATCC 50803 / WB clone C6)</name>
    <name type="common">Giardia lamblia</name>
    <dbReference type="NCBI Taxonomy" id="184922"/>
    <lineage>
        <taxon>Eukaryota</taxon>
        <taxon>Metamonada</taxon>
        <taxon>Diplomonadida</taxon>
        <taxon>Hexamitidae</taxon>
        <taxon>Giardiinae</taxon>
        <taxon>Giardia</taxon>
    </lineage>
</organism>
<comment type="caution">
    <text evidence="2">The sequence shown here is derived from an EMBL/GenBank/DDBJ whole genome shotgun (WGS) entry which is preliminary data.</text>
</comment>
<protein>
    <submittedName>
        <fullName evidence="2">Uncharacterized protein</fullName>
    </submittedName>
</protein>
<dbReference type="HOGENOM" id="CLU_236498_0_0_1"/>
<reference evidence="2 3" key="1">
    <citation type="journal article" date="2007" name="Science">
        <title>Genomic minimalism in the early diverging intestinal parasite Giardia lamblia.</title>
        <authorList>
            <person name="Morrison H.G."/>
            <person name="McArthur A.G."/>
            <person name="Gillin F.D."/>
            <person name="Aley S.B."/>
            <person name="Adam R.D."/>
            <person name="Olsen G.J."/>
            <person name="Best A.A."/>
            <person name="Cande W.Z."/>
            <person name="Chen F."/>
            <person name="Cipriano M.J."/>
            <person name="Davids B.J."/>
            <person name="Dawson S.C."/>
            <person name="Elmendorf H.G."/>
            <person name="Hehl A.B."/>
            <person name="Holder M.E."/>
            <person name="Huse S.M."/>
            <person name="Kim U.U."/>
            <person name="Lasek-Nesselquist E."/>
            <person name="Manning G."/>
            <person name="Nigam A."/>
            <person name="Nixon J.E."/>
            <person name="Palm D."/>
            <person name="Passamaneck N.E."/>
            <person name="Prabhu A."/>
            <person name="Reich C.I."/>
            <person name="Reiner D.S."/>
            <person name="Samuelson J."/>
            <person name="Svard S.G."/>
            <person name="Sogin M.L."/>
        </authorList>
    </citation>
    <scope>NUCLEOTIDE SEQUENCE [LARGE SCALE GENOMIC DNA]</scope>
    <source>
        <strain evidence="2 3">WB C6</strain>
    </source>
</reference>
<dbReference type="VEuPathDB" id="GiardiaDB:GL50803_15395"/>
<feature type="region of interest" description="Disordered" evidence="1">
    <location>
        <begin position="1059"/>
        <end position="1084"/>
    </location>
</feature>
<dbReference type="Proteomes" id="UP000001548">
    <property type="component" value="Unassembled WGS sequence"/>
</dbReference>
<gene>
    <name evidence="2" type="ORF">GL50803_0015395</name>
</gene>
<accession>A8B8I2</accession>
<sequence length="1868" mass="207570">MLLDTSNSFLWTGCELAILDDDHSNIHVFACPYNANLPNSSYHASKPPELLSIEHILSIPVYQYAQVSLVPTVEKDIPSISLLINESMLIVVDRCGGLLRLYAEENVGCAFAEICNILRLTETRYLLFTTKDIVDLDLELHAPQAYVDVGSSQVIHMSDDPASFINGPALNINPKYVYGPKHLHVLVMVSSDIYLLKIYDISTRRLVCQIYFYERIISLQELPGTGYLVVGDTGKIYQVHFYNDAFVCSSVALKGLDLTQNIEKFLVLPHYVAVETETRMQYLYSIVWEQGVLIFDRLLWSDDASLALSAIQEKPGASDLLSLIATMYHASNMVTQQASPPSESNTEVALSPSALSSMKQTLSTSCQAPFDTPSAGVLGGAPALRAVHNHQPAYAHSLLKNLVIHVSNNTNVLLLVLDGGFVLSPLTEPTSSGASFIIREESEVIFSEVLSAMIGHEMPLNAILNVTVLKASSYGFVFRLLNLSTGSSFDFPFTSTSLARLVQGSSGEQPAFRAYSVFSVEDYIVTWLLIGSVCFGFYLSFKTRTCLTAEFQLEGEAYFSYPLVRPLYKGDQIDDSGVTGQYILTYYILEVHRSADADPEEPGTQAVAGQRSLLSLFVSTRTHVLTEFSDSTFQITEIATITPISIQYEMLLQSQNTLLRAMMVPYLILSESSFILITETTSETCFYLFVLDAHRGTADVSLLEHDIALGFLCDHNDSLGQFGYTKMETFHLSGLVDFYISGILRQRLSDRTTKRTAQADALGDRQGESLANRDTTGLTPVSTEFSGTSLKGTVESFLMHRQPSKDPEVSVASAPTLQHLLENIPVDVHPIIADGSLASMNDQIERLVIDKQYNPYVSLSAAKKHKKVRRSLYVSVDNDTDMSDDLLSESSATRSYALSAHGSQFHDDGMTSAISLKRKLDTFKRREGYAGEYAIRPMKGRVHRFLRLCINISSATSKQSIDYRAELESIDNILKELAVSPSLDHTIGASASLSVPMTPAWVDAMISRFAFEYPAAGVSVEAPTSPRAHQHAGSTVVPEMLQQERSAITHVLSDELQPALESDDNESSSNESIADHISATPRLPSKYSTTSQMLSVMYDAAASPTPSLLEAVVEAYLPSDYYSLDSLGFLQVYNSTQRILATILITPLKRLYHNIFMVMAQKDGFITEGLRSRLKLGRASTSACQHLDFFASDLLNCREVVNCLLTELTPDHLYNHKLSFTLSCLSVLVMAGVLYRFLQEADRRPFLSAIDAALGFAIESYLLANPGRLPSMRLVFPFLAISSPFSKFAAVAFLRLLTARLSKLLLEEAIPKNTLNTLVLATTEVCELSFKLTLCTQLPPIHILVIHREIFYKAVLAFEALAFIKNLNLSEQLGLEEHVTALLDATLDESTAIACYFRNNFADADFKRLSPGFASYFLTNLAFLLRTVCTYASAVPTLMPAQCSHILLKTTALQELVGASSALVSSCKGISGYYRGLYASNNSIGTTSRAQKGEGPACQCHLHECFFEDAQKILSESPTTLSIRSIYVFVKYVRRHEQNVWRHHSTRFIQLLVCQMQRLSTLDRTTDSLIGAGPLTTLPLENSVLNRKSLLASLRECLFDFSYSLSPIVLVRLTTGNDISVLHGFTPGFLTIKFLESSTQALNLQKPLVLEQAYNYFLEHKAERYKLSMLPPFSQLNDPLLGISSNKYKTYGKILPCISFISVDPQNELALVYCHNYNALFVYKLSTNVDDVYLVGTGSTDLFTIISPGSQTLLAAKVVWTEVKKAMRSYTVCEVHFIHGDSPQSVASIEEYIWKTTRHEKPVKHLALFSVEDEQEEYEHRQQEEHRTDAKDSIPKPDRRQSYLVTQEKTTTKETMTVRLKIKRTVAH</sequence>
<name>A8B8I2_GIAIC</name>
<proteinExistence type="predicted"/>
<feature type="region of interest" description="Disordered" evidence="1">
    <location>
        <begin position="1817"/>
        <end position="1841"/>
    </location>
</feature>
<evidence type="ECO:0000313" key="2">
    <source>
        <dbReference type="EMBL" id="KAE8302447.1"/>
    </source>
</evidence>
<dbReference type="KEGG" id="gla:GL50803_0015395"/>
<dbReference type="GeneID" id="5701533"/>
<evidence type="ECO:0000313" key="3">
    <source>
        <dbReference type="Proteomes" id="UP000001548"/>
    </source>
</evidence>
<evidence type="ECO:0000256" key="1">
    <source>
        <dbReference type="SAM" id="MobiDB-lite"/>
    </source>
</evidence>